<accession>A0A381TU26</accession>
<reference evidence="1" key="1">
    <citation type="submission" date="2018-05" db="EMBL/GenBank/DDBJ databases">
        <authorList>
            <person name="Lanie J.A."/>
            <person name="Ng W.-L."/>
            <person name="Kazmierczak K.M."/>
            <person name="Andrzejewski T.M."/>
            <person name="Davidsen T.M."/>
            <person name="Wayne K.J."/>
            <person name="Tettelin H."/>
            <person name="Glass J.I."/>
            <person name="Rusch D."/>
            <person name="Podicherti R."/>
            <person name="Tsui H.-C.T."/>
            <person name="Winkler M.E."/>
        </authorList>
    </citation>
    <scope>NUCLEOTIDE SEQUENCE</scope>
</reference>
<dbReference type="AlphaFoldDB" id="A0A381TU26"/>
<name>A0A381TU26_9ZZZZ</name>
<dbReference type="EMBL" id="UINC01005011">
    <property type="protein sequence ID" value="SVA18437.1"/>
    <property type="molecule type" value="Genomic_DNA"/>
</dbReference>
<gene>
    <name evidence="1" type="ORF">METZ01_LOCUS71291</name>
</gene>
<proteinExistence type="predicted"/>
<sequence length="30" mass="3412">MVLALNLKVIFDYSTDKNLVPKFSPSFQPV</sequence>
<evidence type="ECO:0000313" key="1">
    <source>
        <dbReference type="EMBL" id="SVA18437.1"/>
    </source>
</evidence>
<organism evidence="1">
    <name type="scientific">marine metagenome</name>
    <dbReference type="NCBI Taxonomy" id="408172"/>
    <lineage>
        <taxon>unclassified sequences</taxon>
        <taxon>metagenomes</taxon>
        <taxon>ecological metagenomes</taxon>
    </lineage>
</organism>
<protein>
    <submittedName>
        <fullName evidence="1">Uncharacterized protein</fullName>
    </submittedName>
</protein>